<evidence type="ECO:0000313" key="5">
    <source>
        <dbReference type="EMBL" id="SDB96912.1"/>
    </source>
</evidence>
<dbReference type="Gene3D" id="2.30.30.40">
    <property type="entry name" value="SH3 Domains"/>
    <property type="match status" value="2"/>
</dbReference>
<feature type="domain" description="SH3b" evidence="4">
    <location>
        <begin position="26"/>
        <end position="88"/>
    </location>
</feature>
<accession>A0A1G6HRQ8</accession>
<dbReference type="OrthoDB" id="9806267at2"/>
<evidence type="ECO:0000256" key="3">
    <source>
        <dbReference type="SAM" id="SignalP"/>
    </source>
</evidence>
<dbReference type="PANTHER" id="PTHR30404:SF0">
    <property type="entry name" value="N-ACETYLMURAMOYL-L-ALANINE AMIDASE AMIC"/>
    <property type="match status" value="1"/>
</dbReference>
<evidence type="ECO:0000256" key="1">
    <source>
        <dbReference type="ARBA" id="ARBA00022801"/>
    </source>
</evidence>
<dbReference type="GO" id="GO:0030288">
    <property type="term" value="C:outer membrane-bounded periplasmic space"/>
    <property type="evidence" value="ECO:0007669"/>
    <property type="project" value="TreeGrafter"/>
</dbReference>
<organism evidence="5 6">
    <name type="scientific">Pelagirhabdus alkalitolerans</name>
    <dbReference type="NCBI Taxonomy" id="1612202"/>
    <lineage>
        <taxon>Bacteria</taxon>
        <taxon>Bacillati</taxon>
        <taxon>Bacillota</taxon>
        <taxon>Bacilli</taxon>
        <taxon>Bacillales</taxon>
        <taxon>Bacillaceae</taxon>
        <taxon>Pelagirhabdus</taxon>
    </lineage>
</organism>
<evidence type="ECO:0000256" key="2">
    <source>
        <dbReference type="ARBA" id="ARBA00023316"/>
    </source>
</evidence>
<reference evidence="6" key="1">
    <citation type="submission" date="2016-09" db="EMBL/GenBank/DDBJ databases">
        <authorList>
            <person name="Varghese N."/>
            <person name="Submissions S."/>
        </authorList>
    </citation>
    <scope>NUCLEOTIDE SEQUENCE [LARGE SCALE GENOMIC DNA]</scope>
    <source>
        <strain evidence="6">S5</strain>
    </source>
</reference>
<keyword evidence="6" id="KW-1185">Reference proteome</keyword>
<dbReference type="PANTHER" id="PTHR30404">
    <property type="entry name" value="N-ACETYLMURAMOYL-L-ALANINE AMIDASE"/>
    <property type="match status" value="1"/>
</dbReference>
<evidence type="ECO:0000313" key="6">
    <source>
        <dbReference type="Proteomes" id="UP000242949"/>
    </source>
</evidence>
<dbReference type="GO" id="GO:0008745">
    <property type="term" value="F:N-acetylmuramoyl-L-alanine amidase activity"/>
    <property type="evidence" value="ECO:0007669"/>
    <property type="project" value="InterPro"/>
</dbReference>
<dbReference type="GO" id="GO:0071555">
    <property type="term" value="P:cell wall organization"/>
    <property type="evidence" value="ECO:0007669"/>
    <property type="project" value="UniProtKB-KW"/>
</dbReference>
<sequence length="346" mass="38771">MNFKITTTLLGFSFIFFLFATHTTYAQSVQIDSDDLLIRSGPGTEHEPIGSANSGDTYPYLQSDAEWLEIEFNEAAGWVHEDFVSIIEQSSESPSFDNGDMPEMMMIPIDKVTLREDATVGSNRLRELTKHQTVTILESVDGWIQVETRDETVGYIPSWLLDVDQSDAKPINDQTIVIDPGHGGEDIGATGISGRYESEYALFTSYILQRQLELLGANVALTRTDDYYHALGPRPALSNYKHADAFISIHYNSEPNYPSANGMDTFYRDKIDEELALSVHDQLIETTDANDRGASTGNYQILRLSKRPSMLLELGFLSNQTEEERIQSTPYQYLISEGVIKGLLNP</sequence>
<gene>
    <name evidence="5" type="ORF">SAMN05421734_103192</name>
</gene>
<dbReference type="RefSeq" id="WP_090794334.1">
    <property type="nucleotide sequence ID" value="NZ_FMYI01000003.1"/>
</dbReference>
<dbReference type="STRING" id="1612202.SAMN05421734_103192"/>
<dbReference type="InterPro" id="IPR002508">
    <property type="entry name" value="MurNAc-LAA_cat"/>
</dbReference>
<dbReference type="Proteomes" id="UP000242949">
    <property type="component" value="Unassembled WGS sequence"/>
</dbReference>
<dbReference type="Pfam" id="PF08239">
    <property type="entry name" value="SH3_3"/>
    <property type="match status" value="2"/>
</dbReference>
<proteinExistence type="predicted"/>
<protein>
    <submittedName>
        <fullName evidence="5">N-acetylmuramoyl-L-alanine amidase</fullName>
    </submittedName>
</protein>
<dbReference type="CDD" id="cd02696">
    <property type="entry name" value="MurNAc-LAA"/>
    <property type="match status" value="1"/>
</dbReference>
<keyword evidence="1" id="KW-0378">Hydrolase</keyword>
<dbReference type="InterPro" id="IPR003646">
    <property type="entry name" value="SH3-like_bac-type"/>
</dbReference>
<dbReference type="EMBL" id="FMYI01000003">
    <property type="protein sequence ID" value="SDB96912.1"/>
    <property type="molecule type" value="Genomic_DNA"/>
</dbReference>
<dbReference type="InterPro" id="IPR050695">
    <property type="entry name" value="N-acetylmuramoyl_amidase_3"/>
</dbReference>
<name>A0A1G6HRQ8_9BACI</name>
<dbReference type="SMART" id="SM00287">
    <property type="entry name" value="SH3b"/>
    <property type="match status" value="2"/>
</dbReference>
<evidence type="ECO:0000259" key="4">
    <source>
        <dbReference type="PROSITE" id="PS51781"/>
    </source>
</evidence>
<dbReference type="Pfam" id="PF01520">
    <property type="entry name" value="Amidase_3"/>
    <property type="match status" value="1"/>
</dbReference>
<dbReference type="SMART" id="SM00646">
    <property type="entry name" value="Ami_3"/>
    <property type="match status" value="1"/>
</dbReference>
<dbReference type="PROSITE" id="PS51781">
    <property type="entry name" value="SH3B"/>
    <property type="match status" value="1"/>
</dbReference>
<keyword evidence="2" id="KW-0961">Cell wall biogenesis/degradation</keyword>
<dbReference type="AlphaFoldDB" id="A0A1G6HRQ8"/>
<dbReference type="GO" id="GO:0009253">
    <property type="term" value="P:peptidoglycan catabolic process"/>
    <property type="evidence" value="ECO:0007669"/>
    <property type="project" value="InterPro"/>
</dbReference>
<keyword evidence="3" id="KW-0732">Signal</keyword>
<dbReference type="Gene3D" id="3.40.630.40">
    <property type="entry name" value="Zn-dependent exopeptidases"/>
    <property type="match status" value="1"/>
</dbReference>
<feature type="signal peptide" evidence="3">
    <location>
        <begin position="1"/>
        <end position="26"/>
    </location>
</feature>
<feature type="chain" id="PRO_5039429693" evidence="3">
    <location>
        <begin position="27"/>
        <end position="346"/>
    </location>
</feature>
<dbReference type="SUPFAM" id="SSF53187">
    <property type="entry name" value="Zn-dependent exopeptidases"/>
    <property type="match status" value="1"/>
</dbReference>